<keyword evidence="1" id="KW-0808">Transferase</keyword>
<sequence length="181" mass="19668">MRSWFDRPLITGAVTPSGKALAKAMAAPVDLDAAGPVVELGPGTGPMTAALLKRGIAPERLVLVEYSHEFADMLRLRFPGVQVVRGDAYAAREVLRDRLAEPASAIVSSLPLLTKPAPRRAALLNDCFDLAAPNAPFIQFTYGVVPPVPTKEFSFVADGGRRVWWNLPPARVWVYRRPAKP</sequence>
<reference evidence="1" key="2">
    <citation type="submission" date="2020-09" db="EMBL/GenBank/DDBJ databases">
        <authorList>
            <person name="Sun Q."/>
            <person name="Sedlacek I."/>
        </authorList>
    </citation>
    <scope>NUCLEOTIDE SEQUENCE</scope>
    <source>
        <strain evidence="1">CCM 7684</strain>
    </source>
</reference>
<evidence type="ECO:0000313" key="1">
    <source>
        <dbReference type="EMBL" id="GGE29714.1"/>
    </source>
</evidence>
<organism evidence="1 2">
    <name type="scientific">Agaricicola taiwanensis</name>
    <dbReference type="NCBI Taxonomy" id="591372"/>
    <lineage>
        <taxon>Bacteria</taxon>
        <taxon>Pseudomonadati</taxon>
        <taxon>Pseudomonadota</taxon>
        <taxon>Alphaproteobacteria</taxon>
        <taxon>Rhodobacterales</taxon>
        <taxon>Paracoccaceae</taxon>
        <taxon>Agaricicola</taxon>
    </lineage>
</organism>
<dbReference type="RefSeq" id="WP_229729117.1">
    <property type="nucleotide sequence ID" value="NZ_BMCP01000001.1"/>
</dbReference>
<accession>A0A8J2VLD8</accession>
<dbReference type="GO" id="GO:0032259">
    <property type="term" value="P:methylation"/>
    <property type="evidence" value="ECO:0007669"/>
    <property type="project" value="UniProtKB-KW"/>
</dbReference>
<evidence type="ECO:0000313" key="2">
    <source>
        <dbReference type="Proteomes" id="UP000602745"/>
    </source>
</evidence>
<protein>
    <submittedName>
        <fullName evidence="1">Methyltransferase</fullName>
    </submittedName>
</protein>
<dbReference type="Gene3D" id="3.40.50.150">
    <property type="entry name" value="Vaccinia Virus protein VP39"/>
    <property type="match status" value="1"/>
</dbReference>
<gene>
    <name evidence="1" type="primary">pmtA</name>
    <name evidence="1" type="ORF">GCM10007276_03660</name>
</gene>
<comment type="caution">
    <text evidence="1">The sequence shown here is derived from an EMBL/GenBank/DDBJ whole genome shotgun (WGS) entry which is preliminary data.</text>
</comment>
<dbReference type="AlphaFoldDB" id="A0A8J2VLD8"/>
<dbReference type="CDD" id="cd02440">
    <property type="entry name" value="AdoMet_MTases"/>
    <property type="match status" value="1"/>
</dbReference>
<dbReference type="InterPro" id="IPR029063">
    <property type="entry name" value="SAM-dependent_MTases_sf"/>
</dbReference>
<reference evidence="1" key="1">
    <citation type="journal article" date="2014" name="Int. J. Syst. Evol. Microbiol.">
        <title>Complete genome sequence of Corynebacterium casei LMG S-19264T (=DSM 44701T), isolated from a smear-ripened cheese.</title>
        <authorList>
            <consortium name="US DOE Joint Genome Institute (JGI-PGF)"/>
            <person name="Walter F."/>
            <person name="Albersmeier A."/>
            <person name="Kalinowski J."/>
            <person name="Ruckert C."/>
        </authorList>
    </citation>
    <scope>NUCLEOTIDE SEQUENCE</scope>
    <source>
        <strain evidence="1">CCM 7684</strain>
    </source>
</reference>
<dbReference type="SUPFAM" id="SSF53335">
    <property type="entry name" value="S-adenosyl-L-methionine-dependent methyltransferases"/>
    <property type="match status" value="1"/>
</dbReference>
<proteinExistence type="predicted"/>
<keyword evidence="2" id="KW-1185">Reference proteome</keyword>
<dbReference type="EMBL" id="BMCP01000001">
    <property type="protein sequence ID" value="GGE29714.1"/>
    <property type="molecule type" value="Genomic_DNA"/>
</dbReference>
<dbReference type="GO" id="GO:0008168">
    <property type="term" value="F:methyltransferase activity"/>
    <property type="evidence" value="ECO:0007669"/>
    <property type="project" value="UniProtKB-KW"/>
</dbReference>
<dbReference type="Proteomes" id="UP000602745">
    <property type="component" value="Unassembled WGS sequence"/>
</dbReference>
<keyword evidence="1" id="KW-0489">Methyltransferase</keyword>
<name>A0A8J2VLD8_9RHOB</name>